<dbReference type="InterPro" id="IPR032466">
    <property type="entry name" value="Metal_Hydrolase"/>
</dbReference>
<dbReference type="Pfam" id="PF01979">
    <property type="entry name" value="Amidohydro_1"/>
    <property type="match status" value="1"/>
</dbReference>
<dbReference type="AlphaFoldDB" id="A0AAD6CSS0"/>
<dbReference type="InterPro" id="IPR006680">
    <property type="entry name" value="Amidohydro-rel"/>
</dbReference>
<dbReference type="EMBL" id="JAQIZZ010000007">
    <property type="protein sequence ID" value="KAJ5533474.1"/>
    <property type="molecule type" value="Genomic_DNA"/>
</dbReference>
<protein>
    <recommendedName>
        <fullName evidence="1">Amidohydrolase-related domain-containing protein</fullName>
    </recommendedName>
</protein>
<evidence type="ECO:0000313" key="3">
    <source>
        <dbReference type="Proteomes" id="UP001220324"/>
    </source>
</evidence>
<feature type="domain" description="Amidohydrolase-related" evidence="1">
    <location>
        <begin position="51"/>
        <end position="299"/>
    </location>
</feature>
<dbReference type="InterPro" id="IPR051781">
    <property type="entry name" value="Metallo-dep_Hydrolase"/>
</dbReference>
<gene>
    <name evidence="2" type="ORF">N7494_010026</name>
</gene>
<reference evidence="2 3" key="1">
    <citation type="journal article" date="2023" name="IMA Fungus">
        <title>Comparative genomic study of the Penicillium genus elucidates a diverse pangenome and 15 lateral gene transfer events.</title>
        <authorList>
            <person name="Petersen C."/>
            <person name="Sorensen T."/>
            <person name="Nielsen M.R."/>
            <person name="Sondergaard T.E."/>
            <person name="Sorensen J.L."/>
            <person name="Fitzpatrick D.A."/>
            <person name="Frisvad J.C."/>
            <person name="Nielsen K.L."/>
        </authorList>
    </citation>
    <scope>NUCLEOTIDE SEQUENCE [LARGE SCALE GENOMIC DNA]</scope>
    <source>
        <strain evidence="2 3">IBT 35679</strain>
    </source>
</reference>
<accession>A0AAD6CSS0</accession>
<dbReference type="Proteomes" id="UP001220324">
    <property type="component" value="Unassembled WGS sequence"/>
</dbReference>
<dbReference type="InterPro" id="IPR011059">
    <property type="entry name" value="Metal-dep_hydrolase_composite"/>
</dbReference>
<dbReference type="GO" id="GO:0016810">
    <property type="term" value="F:hydrolase activity, acting on carbon-nitrogen (but not peptide) bonds"/>
    <property type="evidence" value="ECO:0007669"/>
    <property type="project" value="InterPro"/>
</dbReference>
<comment type="caution">
    <text evidence="2">The sequence shown here is derived from an EMBL/GenBank/DDBJ whole genome shotgun (WGS) entry which is preliminary data.</text>
</comment>
<evidence type="ECO:0000313" key="2">
    <source>
        <dbReference type="EMBL" id="KAJ5533474.1"/>
    </source>
</evidence>
<dbReference type="PANTHER" id="PTHR43135">
    <property type="entry name" value="ALPHA-D-RIBOSE 1-METHYLPHOSPHONATE 5-TRIPHOSPHATE DIPHOSPHATASE"/>
    <property type="match status" value="1"/>
</dbReference>
<name>A0AAD6CSS0_9EURO</name>
<organism evidence="2 3">
    <name type="scientific">Penicillium frequentans</name>
    <dbReference type="NCBI Taxonomy" id="3151616"/>
    <lineage>
        <taxon>Eukaryota</taxon>
        <taxon>Fungi</taxon>
        <taxon>Dikarya</taxon>
        <taxon>Ascomycota</taxon>
        <taxon>Pezizomycotina</taxon>
        <taxon>Eurotiomycetes</taxon>
        <taxon>Eurotiomycetidae</taxon>
        <taxon>Eurotiales</taxon>
        <taxon>Aspergillaceae</taxon>
        <taxon>Penicillium</taxon>
    </lineage>
</organism>
<proteinExistence type="predicted"/>
<evidence type="ECO:0000259" key="1">
    <source>
        <dbReference type="Pfam" id="PF01979"/>
    </source>
</evidence>
<dbReference type="Gene3D" id="3.20.20.140">
    <property type="entry name" value="Metal-dependent hydrolases"/>
    <property type="match status" value="1"/>
</dbReference>
<dbReference type="PANTHER" id="PTHR43135:SF3">
    <property type="entry name" value="ALPHA-D-RIBOSE 1-METHYLPHOSPHONATE 5-TRIPHOSPHATE DIPHOSPHATASE"/>
    <property type="match status" value="1"/>
</dbReference>
<dbReference type="SUPFAM" id="SSF51556">
    <property type="entry name" value="Metallo-dependent hydrolases"/>
    <property type="match status" value="1"/>
</dbReference>
<dbReference type="SUPFAM" id="SSF51338">
    <property type="entry name" value="Composite domain of metallo-dependent hydrolases"/>
    <property type="match status" value="1"/>
</dbReference>
<keyword evidence="3" id="KW-1185">Reference proteome</keyword>
<sequence>MPTSTTISAIMNARVFEGERFSDPATVNIDGELIGSSDVIASRTFDAKGTFLLPGLIDSHIHMMGPDDLATMAQYGVTTALDMATWPIERLNSFRNQKCVTNIRACGIPACGPGSAHSKIPSMPAEAVVASPAEGKQFVLSRIAEGADYIKVIADLPGLSQETMDVIVAIALQHEKLVVAHAATTIATRMAQSAGVDIVTHAPVDGVMTRDEIAQMVESQRVSVPTLVMMKGACERRGAEYGNCRKTVAALHEAGVLVLAGTDANRAPDVPMQVAHGVSLHEELELLVECGLSTAEVFDLLPVCLQGCLG</sequence>